<evidence type="ECO:0000256" key="1">
    <source>
        <dbReference type="SAM" id="Phobius"/>
    </source>
</evidence>
<dbReference type="RefSeq" id="WP_105001896.1">
    <property type="nucleotide sequence ID" value="NZ_MQVX01000001.1"/>
</dbReference>
<feature type="transmembrane region" description="Helical" evidence="1">
    <location>
        <begin position="12"/>
        <end position="33"/>
    </location>
</feature>
<dbReference type="InterPro" id="IPR032820">
    <property type="entry name" value="ATPase_put"/>
</dbReference>
<organism evidence="2 3">
    <name type="scientific">Aureicoccus marinus</name>
    <dbReference type="NCBI Taxonomy" id="754435"/>
    <lineage>
        <taxon>Bacteria</taxon>
        <taxon>Pseudomonadati</taxon>
        <taxon>Bacteroidota</taxon>
        <taxon>Flavobacteriia</taxon>
        <taxon>Flavobacteriales</taxon>
        <taxon>Flavobacteriaceae</taxon>
        <taxon>Aureicoccus</taxon>
    </lineage>
</organism>
<comment type="caution">
    <text evidence="2">The sequence shown here is derived from an EMBL/GenBank/DDBJ whole genome shotgun (WGS) entry which is preliminary data.</text>
</comment>
<sequence>MSKKFNETKNKGLRTAMSLSGMAIQMGVTIYLGNRLGSWLDIKYSKEGYETALTLFAIFLSMYSMIKRVTRLHQ</sequence>
<evidence type="ECO:0000313" key="3">
    <source>
        <dbReference type="Proteomes" id="UP000239366"/>
    </source>
</evidence>
<dbReference type="AlphaFoldDB" id="A0A2S7T8F9"/>
<dbReference type="EMBL" id="MQVX01000001">
    <property type="protein sequence ID" value="PQJ16223.1"/>
    <property type="molecule type" value="Genomic_DNA"/>
</dbReference>
<dbReference type="Pfam" id="PF09527">
    <property type="entry name" value="ATPase_gene1"/>
    <property type="match status" value="1"/>
</dbReference>
<keyword evidence="1" id="KW-0812">Transmembrane</keyword>
<reference evidence="3" key="1">
    <citation type="submission" date="2016-11" db="EMBL/GenBank/DDBJ databases">
        <title>Trade-off between light-utilization and light-protection in marine flavobacteria.</title>
        <authorList>
            <person name="Kumagai Y."/>
            <person name="Yoshizawa S."/>
            <person name="Kogure K."/>
        </authorList>
    </citation>
    <scope>NUCLEOTIDE SEQUENCE [LARGE SCALE GENOMIC DNA]</scope>
    <source>
        <strain evidence="3">SG-18</strain>
    </source>
</reference>
<keyword evidence="1" id="KW-1133">Transmembrane helix</keyword>
<feature type="transmembrane region" description="Helical" evidence="1">
    <location>
        <begin position="48"/>
        <end position="66"/>
    </location>
</feature>
<name>A0A2S7T8F9_9FLAO</name>
<proteinExistence type="predicted"/>
<evidence type="ECO:0000313" key="2">
    <source>
        <dbReference type="EMBL" id="PQJ16223.1"/>
    </source>
</evidence>
<dbReference type="OrthoDB" id="9798708at2"/>
<protein>
    <recommendedName>
        <fullName evidence="4">F0F1-ATPase subunit</fullName>
    </recommendedName>
</protein>
<keyword evidence="3" id="KW-1185">Reference proteome</keyword>
<evidence type="ECO:0008006" key="4">
    <source>
        <dbReference type="Google" id="ProtNLM"/>
    </source>
</evidence>
<gene>
    <name evidence="2" type="ORF">BST99_11250</name>
</gene>
<keyword evidence="1" id="KW-0472">Membrane</keyword>
<accession>A0A2S7T8F9</accession>
<dbReference type="Proteomes" id="UP000239366">
    <property type="component" value="Unassembled WGS sequence"/>
</dbReference>